<comment type="caution">
    <text evidence="3">The sequence shown here is derived from an EMBL/GenBank/DDBJ whole genome shotgun (WGS) entry which is preliminary data.</text>
</comment>
<dbReference type="Pfam" id="PF14452">
    <property type="entry name" value="Multi_ubiq"/>
    <property type="match status" value="1"/>
</dbReference>
<evidence type="ECO:0000256" key="1">
    <source>
        <dbReference type="SAM" id="MobiDB-lite"/>
    </source>
</evidence>
<evidence type="ECO:0000313" key="4">
    <source>
        <dbReference type="Proteomes" id="UP000601223"/>
    </source>
</evidence>
<keyword evidence="4" id="KW-1185">Reference proteome</keyword>
<evidence type="ECO:0000259" key="2">
    <source>
        <dbReference type="Pfam" id="PF14452"/>
    </source>
</evidence>
<feature type="domain" description="Multi-ubiquitin" evidence="2">
    <location>
        <begin position="22"/>
        <end position="80"/>
    </location>
</feature>
<feature type="region of interest" description="Disordered" evidence="1">
    <location>
        <begin position="1"/>
        <end position="20"/>
    </location>
</feature>
<dbReference type="RefSeq" id="WP_203749539.1">
    <property type="nucleotide sequence ID" value="NZ_BONF01000027.1"/>
</dbReference>
<proteinExistence type="predicted"/>
<accession>A0A8J3NKL7</accession>
<reference evidence="3 4" key="1">
    <citation type="submission" date="2021-01" db="EMBL/GenBank/DDBJ databases">
        <title>Whole genome shotgun sequence of Catellatospora bangladeshensis NBRC 107357.</title>
        <authorList>
            <person name="Komaki H."/>
            <person name="Tamura T."/>
        </authorList>
    </citation>
    <scope>NUCLEOTIDE SEQUENCE [LARGE SCALE GENOMIC DNA]</scope>
    <source>
        <strain evidence="3 4">NBRC 107357</strain>
    </source>
</reference>
<gene>
    <name evidence="3" type="ORF">Cba03nite_44920</name>
</gene>
<dbReference type="InterPro" id="IPR027802">
    <property type="entry name" value="Multi-ubiquitin_dom"/>
</dbReference>
<name>A0A8J3NKL7_9ACTN</name>
<evidence type="ECO:0000313" key="3">
    <source>
        <dbReference type="EMBL" id="GIF83143.1"/>
    </source>
</evidence>
<dbReference type="Proteomes" id="UP000601223">
    <property type="component" value="Unassembled WGS sequence"/>
</dbReference>
<organism evidence="3 4">
    <name type="scientific">Catellatospora bangladeshensis</name>
    <dbReference type="NCBI Taxonomy" id="310355"/>
    <lineage>
        <taxon>Bacteria</taxon>
        <taxon>Bacillati</taxon>
        <taxon>Actinomycetota</taxon>
        <taxon>Actinomycetes</taxon>
        <taxon>Micromonosporales</taxon>
        <taxon>Micromonosporaceae</taxon>
        <taxon>Catellatospora</taxon>
    </lineage>
</organism>
<protein>
    <recommendedName>
        <fullName evidence="2">Multi-ubiquitin domain-containing protein</fullName>
    </recommendedName>
</protein>
<dbReference type="EMBL" id="BONF01000027">
    <property type="protein sequence ID" value="GIF83143.1"/>
    <property type="molecule type" value="Genomic_DNA"/>
</dbReference>
<dbReference type="AlphaFoldDB" id="A0A8J3NKL7"/>
<sequence length="93" mass="10255">MVSTDSMLPARADNNAAGGPTFELNIEGRIYEWHEPTITPTQVRQLAGLPADQAVIEIDFRENTERTLGEGEVVELKPGRGFGKKVGFKRGDR</sequence>